<reference evidence="3 4" key="1">
    <citation type="submission" date="2017-11" db="EMBL/GenBank/DDBJ databases">
        <title>Genome sequence of Entomoplasma luminosum PIMN-1 (ATCC 49195).</title>
        <authorList>
            <person name="Lo W.-S."/>
            <person name="Gasparich G.E."/>
            <person name="Kuo C.-H."/>
        </authorList>
    </citation>
    <scope>NUCLEOTIDE SEQUENCE [LARGE SCALE GENOMIC DNA]</scope>
    <source>
        <strain evidence="3 4">PIMN-1</strain>
    </source>
</reference>
<dbReference type="Pfam" id="PF01408">
    <property type="entry name" value="GFO_IDH_MocA"/>
    <property type="match status" value="1"/>
</dbReference>
<dbReference type="GO" id="GO:0000166">
    <property type="term" value="F:nucleotide binding"/>
    <property type="evidence" value="ECO:0007669"/>
    <property type="project" value="InterPro"/>
</dbReference>
<dbReference type="InterPro" id="IPR036291">
    <property type="entry name" value="NAD(P)-bd_dom_sf"/>
</dbReference>
<dbReference type="KEGG" id="elj:ELUMI_v1c03880"/>
<keyword evidence="4" id="KW-1185">Reference proteome</keyword>
<dbReference type="AlphaFoldDB" id="A0A2K8NWV7"/>
<protein>
    <submittedName>
        <fullName evidence="3">Oxidoreductase</fullName>
    </submittedName>
</protein>
<sequence length="328" mass="37763">MIKIGTIGTSYIADMFIHAAKQIENLEVTAVSSRKEQTARQLIERANLSENTKIVEDWKELIAFVDCVYIGTPNGTHYEIAKYLLENNKHVFVEKTATFKVQEFEELMKIAKAKNLILMEAFKPIHYPQYQLLKDFKNQYDIVTVNLTQSSYSRFMPELKSGQNPSSFEPNLGRGTTYDMLVYPVQFAIDLLGDIKHVKSMKRKLPNGVSIINNVLLEHENGILTTINNSKMSFSGINNELATEDRVNLIFDNPNSLKKIAICKWDQKYKSTVEEIFTNDQSINSMIYETQVFVDLIQNNDFAQRDKFLELTKKTIKVLESIDNEIDY</sequence>
<dbReference type="InterPro" id="IPR055170">
    <property type="entry name" value="GFO_IDH_MocA-like_dom"/>
</dbReference>
<dbReference type="Proteomes" id="UP000232063">
    <property type="component" value="Chromosome"/>
</dbReference>
<dbReference type="SUPFAM" id="SSF51735">
    <property type="entry name" value="NAD(P)-binding Rossmann-fold domains"/>
    <property type="match status" value="1"/>
</dbReference>
<dbReference type="OrthoDB" id="9815825at2"/>
<dbReference type="PANTHER" id="PTHR43054">
    <property type="match status" value="1"/>
</dbReference>
<evidence type="ECO:0000259" key="2">
    <source>
        <dbReference type="Pfam" id="PF22725"/>
    </source>
</evidence>
<evidence type="ECO:0000259" key="1">
    <source>
        <dbReference type="Pfam" id="PF01408"/>
    </source>
</evidence>
<dbReference type="PANTHER" id="PTHR43054:SF1">
    <property type="entry name" value="SCYLLO-INOSITOL 2-DEHYDROGENASE (NADP(+)) IOLU"/>
    <property type="match status" value="1"/>
</dbReference>
<dbReference type="SUPFAM" id="SSF55347">
    <property type="entry name" value="Glyceraldehyde-3-phosphate dehydrogenase-like, C-terminal domain"/>
    <property type="match status" value="1"/>
</dbReference>
<dbReference type="EMBL" id="CP024963">
    <property type="protein sequence ID" value="ATZ17113.1"/>
    <property type="molecule type" value="Genomic_DNA"/>
</dbReference>
<proteinExistence type="predicted"/>
<dbReference type="InterPro" id="IPR000683">
    <property type="entry name" value="Gfo/Idh/MocA-like_OxRdtase_N"/>
</dbReference>
<dbReference type="Gene3D" id="3.30.360.10">
    <property type="entry name" value="Dihydrodipicolinate Reductase, domain 2"/>
    <property type="match status" value="1"/>
</dbReference>
<name>A0A2K8NWV7_9MOLU</name>
<feature type="domain" description="GFO/IDH/MocA-like oxidoreductase" evidence="2">
    <location>
        <begin position="139"/>
        <end position="235"/>
    </location>
</feature>
<evidence type="ECO:0000313" key="3">
    <source>
        <dbReference type="EMBL" id="ATZ17113.1"/>
    </source>
</evidence>
<feature type="domain" description="Gfo/Idh/MocA-like oxidoreductase N-terminal" evidence="1">
    <location>
        <begin position="2"/>
        <end position="121"/>
    </location>
</feature>
<evidence type="ECO:0000313" key="4">
    <source>
        <dbReference type="Proteomes" id="UP000232063"/>
    </source>
</evidence>
<dbReference type="RefSeq" id="WP_025734141.1">
    <property type="nucleotide sequence ID" value="NZ_CP024963.1"/>
</dbReference>
<dbReference type="Gene3D" id="3.40.50.720">
    <property type="entry name" value="NAD(P)-binding Rossmann-like Domain"/>
    <property type="match status" value="1"/>
</dbReference>
<gene>
    <name evidence="3" type="ORF">ELUMI_v1c03880</name>
</gene>
<organism evidence="3 4">
    <name type="scientific">Williamsoniiplasma luminosum</name>
    <dbReference type="NCBI Taxonomy" id="214888"/>
    <lineage>
        <taxon>Bacteria</taxon>
        <taxon>Bacillati</taxon>
        <taxon>Mycoplasmatota</taxon>
        <taxon>Mollicutes</taxon>
        <taxon>Entomoplasmatales</taxon>
        <taxon>Williamsoniiplasma</taxon>
    </lineage>
</organism>
<dbReference type="Pfam" id="PF22725">
    <property type="entry name" value="GFO_IDH_MocA_C3"/>
    <property type="match status" value="1"/>
</dbReference>
<accession>A0A2K8NWV7</accession>